<dbReference type="Proteomes" id="UP001153148">
    <property type="component" value="Unassembled WGS sequence"/>
</dbReference>
<accession>A0ABN7PL32</accession>
<dbReference type="EMBL" id="CAJPIN010092590">
    <property type="protein sequence ID" value="CAG2068513.1"/>
    <property type="molecule type" value="Genomic_DNA"/>
</dbReference>
<gene>
    <name evidence="3" type="ORF">TPAB3V08_LOCUS15456</name>
</gene>
<protein>
    <recommendedName>
        <fullName evidence="1">Coiled-coil domain-containing protein 93</fullName>
    </recommendedName>
</protein>
<feature type="non-terminal residue" evidence="3">
    <location>
        <position position="84"/>
    </location>
</feature>
<dbReference type="InterPro" id="IPR039116">
    <property type="entry name" value="CCDC93"/>
</dbReference>
<evidence type="ECO:0000313" key="3">
    <source>
        <dbReference type="EMBL" id="CAG2068513.1"/>
    </source>
</evidence>
<evidence type="ECO:0000313" key="4">
    <source>
        <dbReference type="Proteomes" id="UP001153148"/>
    </source>
</evidence>
<evidence type="ECO:0000256" key="1">
    <source>
        <dbReference type="ARBA" id="ARBA00016765"/>
    </source>
</evidence>
<comment type="caution">
    <text evidence="3">The sequence shown here is derived from an EMBL/GenBank/DDBJ whole genome shotgun (WGS) entry which is preliminary data.</text>
</comment>
<feature type="domain" description="CCDC93 coiled-coil" evidence="2">
    <location>
        <begin position="42"/>
        <end position="75"/>
    </location>
</feature>
<organism evidence="3 4">
    <name type="scientific">Timema podura</name>
    <name type="common">Walking stick</name>
    <dbReference type="NCBI Taxonomy" id="61482"/>
    <lineage>
        <taxon>Eukaryota</taxon>
        <taxon>Metazoa</taxon>
        <taxon>Ecdysozoa</taxon>
        <taxon>Arthropoda</taxon>
        <taxon>Hexapoda</taxon>
        <taxon>Insecta</taxon>
        <taxon>Pterygota</taxon>
        <taxon>Neoptera</taxon>
        <taxon>Polyneoptera</taxon>
        <taxon>Phasmatodea</taxon>
        <taxon>Timematodea</taxon>
        <taxon>Timematoidea</taxon>
        <taxon>Timematidae</taxon>
        <taxon>Timema</taxon>
    </lineage>
</organism>
<name>A0ABN7PL32_TIMPD</name>
<reference evidence="3" key="1">
    <citation type="submission" date="2021-03" db="EMBL/GenBank/DDBJ databases">
        <authorList>
            <person name="Tran Van P."/>
        </authorList>
    </citation>
    <scope>NUCLEOTIDE SEQUENCE</scope>
</reference>
<dbReference type="PANTHER" id="PTHR16441:SF0">
    <property type="entry name" value="COILED-COIL DOMAIN-CONTAINING PROTEIN 93"/>
    <property type="match status" value="1"/>
</dbReference>
<sequence length="84" mass="9911">MGDFTRSFAINQFDKHFSIPEERLADAQQENVLKNIKIIKEVYRPQRRFRRKDAPPDDEESRVQSTLLEYGYNFSTVIVSEGED</sequence>
<proteinExistence type="predicted"/>
<dbReference type="Pfam" id="PF09762">
    <property type="entry name" value="CCDC93_CC"/>
    <property type="match status" value="1"/>
</dbReference>
<evidence type="ECO:0000259" key="2">
    <source>
        <dbReference type="Pfam" id="PF09762"/>
    </source>
</evidence>
<dbReference type="PANTHER" id="PTHR16441">
    <property type="entry name" value="FIDIPIDINE"/>
    <property type="match status" value="1"/>
</dbReference>
<dbReference type="InterPro" id="IPR019159">
    <property type="entry name" value="CCDC93_CC"/>
</dbReference>
<keyword evidence="4" id="KW-1185">Reference proteome</keyword>